<dbReference type="AlphaFoldDB" id="D5A8S6"/>
<feature type="region of interest" description="Disordered" evidence="1">
    <location>
        <begin position="50"/>
        <end position="92"/>
    </location>
</feature>
<protein>
    <submittedName>
        <fullName evidence="2">Uncharacterized protein</fullName>
    </submittedName>
</protein>
<evidence type="ECO:0000256" key="1">
    <source>
        <dbReference type="SAM" id="MobiDB-lite"/>
    </source>
</evidence>
<proteinExistence type="evidence at transcript level"/>
<sequence length="145" mass="15886">MSMSMSMSDMVLSVFAGADRGKGLVDNTGGVDCSLDDILNNVCSYSSKNNRRLDFQDSSSPEKQPPPKRKKSSASNSPSVSEKRKGKSTNPIQSLADALVGFSEVYARIEIAKMEMFTKLVLELAKLRTKRKKRSHSPSIPSDPK</sequence>
<name>D5A8S6_PICSI</name>
<accession>D5A8S6</accession>
<evidence type="ECO:0000313" key="2">
    <source>
        <dbReference type="EMBL" id="ADE75945.1"/>
    </source>
</evidence>
<dbReference type="EMBL" id="BT122573">
    <property type="protein sequence ID" value="ADE75945.1"/>
    <property type="molecule type" value="mRNA"/>
</dbReference>
<reference evidence="2" key="1">
    <citation type="submission" date="2010-04" db="EMBL/GenBank/DDBJ databases">
        <authorList>
            <person name="Reid K.E."/>
            <person name="Liao N."/>
            <person name="Chan S."/>
            <person name="Docking R."/>
            <person name="Taylor G."/>
            <person name="Moore R."/>
            <person name="Mayo M."/>
            <person name="Munro S."/>
            <person name="King J."/>
            <person name="Yanchuk A."/>
            <person name="Holt R."/>
            <person name="Jones S."/>
            <person name="Marra M."/>
            <person name="Ritland C.E."/>
            <person name="Ritland K."/>
            <person name="Bohlmann J."/>
        </authorList>
    </citation>
    <scope>NUCLEOTIDE SEQUENCE</scope>
    <source>
        <tissue evidence="2">Buds collected with no treatment. Collection October 2007</tissue>
    </source>
</reference>
<organism evidence="2">
    <name type="scientific">Picea sitchensis</name>
    <name type="common">Sitka spruce</name>
    <name type="synonym">Pinus sitchensis</name>
    <dbReference type="NCBI Taxonomy" id="3332"/>
    <lineage>
        <taxon>Eukaryota</taxon>
        <taxon>Viridiplantae</taxon>
        <taxon>Streptophyta</taxon>
        <taxon>Embryophyta</taxon>
        <taxon>Tracheophyta</taxon>
        <taxon>Spermatophyta</taxon>
        <taxon>Pinopsida</taxon>
        <taxon>Pinidae</taxon>
        <taxon>Conifers I</taxon>
        <taxon>Pinales</taxon>
        <taxon>Pinaceae</taxon>
        <taxon>Picea</taxon>
    </lineage>
</organism>